<evidence type="ECO:0000313" key="2">
    <source>
        <dbReference type="Proteomes" id="UP000610931"/>
    </source>
</evidence>
<dbReference type="AlphaFoldDB" id="A0A8J7JBI8"/>
<proteinExistence type="predicted"/>
<evidence type="ECO:0000313" key="1">
    <source>
        <dbReference type="EMBL" id="MBJ6368074.1"/>
    </source>
</evidence>
<comment type="caution">
    <text evidence="1">The sequence shown here is derived from an EMBL/GenBank/DDBJ whole genome shotgun (WGS) entry which is preliminary data.</text>
</comment>
<sequence length="68" mass="7627">MSLRGGLVAIKAVARKLAELYWKLNVKGLEFVEKGIEAYKAKMLQNKERILIKMAKELGYSVNSISSV</sequence>
<reference evidence="1" key="1">
    <citation type="submission" date="2020-12" db="EMBL/GenBank/DDBJ databases">
        <title>Snuella sp. nov., isolated from sediment in Incheon.</title>
        <authorList>
            <person name="Kim W."/>
        </authorList>
    </citation>
    <scope>NUCLEOTIDE SEQUENCE</scope>
    <source>
        <strain evidence="1">CAU 1569</strain>
    </source>
</reference>
<protein>
    <submittedName>
        <fullName evidence="1">Uncharacterized protein</fullName>
    </submittedName>
</protein>
<name>A0A8J7JBI8_9FLAO</name>
<gene>
    <name evidence="1" type="ORF">JF259_08230</name>
</gene>
<dbReference type="RefSeq" id="WP_199114837.1">
    <property type="nucleotide sequence ID" value="NZ_JAELVQ010000008.1"/>
</dbReference>
<dbReference type="EMBL" id="JAELVQ010000008">
    <property type="protein sequence ID" value="MBJ6368074.1"/>
    <property type="molecule type" value="Genomic_DNA"/>
</dbReference>
<accession>A0A8J7JBI8</accession>
<dbReference type="Proteomes" id="UP000610931">
    <property type="component" value="Unassembled WGS sequence"/>
</dbReference>
<organism evidence="1 2">
    <name type="scientific">Snuella sedimenti</name>
    <dbReference type="NCBI Taxonomy" id="2798802"/>
    <lineage>
        <taxon>Bacteria</taxon>
        <taxon>Pseudomonadati</taxon>
        <taxon>Bacteroidota</taxon>
        <taxon>Flavobacteriia</taxon>
        <taxon>Flavobacteriales</taxon>
        <taxon>Flavobacteriaceae</taxon>
        <taxon>Snuella</taxon>
    </lineage>
</organism>
<keyword evidence="2" id="KW-1185">Reference proteome</keyword>